<dbReference type="EMBL" id="FOAK01000003">
    <property type="protein sequence ID" value="SEK58440.1"/>
    <property type="molecule type" value="Genomic_DNA"/>
</dbReference>
<evidence type="ECO:0000313" key="1">
    <source>
        <dbReference type="EMBL" id="SEK58440.1"/>
    </source>
</evidence>
<organism evidence="1 2">
    <name type="scientific">Methanobrevibacter gottschalkii</name>
    <dbReference type="NCBI Taxonomy" id="190974"/>
    <lineage>
        <taxon>Archaea</taxon>
        <taxon>Methanobacteriati</taxon>
        <taxon>Methanobacteriota</taxon>
        <taxon>Methanomada group</taxon>
        <taxon>Methanobacteria</taxon>
        <taxon>Methanobacteriales</taxon>
        <taxon>Methanobacteriaceae</taxon>
        <taxon>Methanobrevibacter</taxon>
    </lineage>
</organism>
<gene>
    <name evidence="1" type="ORF">SAMN05216439_1165</name>
</gene>
<dbReference type="STRING" id="190974.SAMN05216439_1165"/>
<dbReference type="AlphaFoldDB" id="A0A1H7IA97"/>
<dbReference type="Proteomes" id="UP000199506">
    <property type="component" value="Unassembled WGS sequence"/>
</dbReference>
<dbReference type="RefSeq" id="WP_091699015.1">
    <property type="nucleotide sequence ID" value="NZ_FOAK01000003.1"/>
</dbReference>
<evidence type="ECO:0000313" key="2">
    <source>
        <dbReference type="Proteomes" id="UP000199506"/>
    </source>
</evidence>
<sequence length="61" mass="6700">MEFDNKTILITGLIIGAICAMLNNYEQIALAIVSGLVGYLSKDANITINKQNEPDETEEIE</sequence>
<protein>
    <submittedName>
        <fullName evidence="1">Uncharacterized protein</fullName>
    </submittedName>
</protein>
<reference evidence="1 2" key="1">
    <citation type="submission" date="2016-10" db="EMBL/GenBank/DDBJ databases">
        <authorList>
            <person name="de Groot N.N."/>
        </authorList>
    </citation>
    <scope>NUCLEOTIDE SEQUENCE [LARGE SCALE GENOMIC DNA]</scope>
    <source>
        <strain evidence="1 2">DSM 11978</strain>
    </source>
</reference>
<name>A0A1H7IA97_9EURY</name>
<accession>A0A1H7IA97</accession>
<proteinExistence type="predicted"/>